<dbReference type="AlphaFoldDB" id="A0A1N7IDU5"/>
<evidence type="ECO:0000313" key="5">
    <source>
        <dbReference type="Proteomes" id="UP000279541"/>
    </source>
</evidence>
<dbReference type="EMBL" id="CP033926">
    <property type="protein sequence ID" value="AZB02055.1"/>
    <property type="molecule type" value="Genomic_DNA"/>
</dbReference>
<dbReference type="EMBL" id="FTNZ01000004">
    <property type="protein sequence ID" value="SIS35192.1"/>
    <property type="molecule type" value="Genomic_DNA"/>
</dbReference>
<gene>
    <name evidence="2" type="ORF">EG359_21770</name>
    <name evidence="3" type="ORF">SAMN05421768_104264</name>
</gene>
<dbReference type="KEGG" id="cjt:EG359_21770"/>
<reference evidence="2 5" key="2">
    <citation type="submission" date="2018-11" db="EMBL/GenBank/DDBJ databases">
        <title>Proposal to divide the Flavobacteriaceae and reorganize its genera based on Amino Acid Identity values calculated from whole genome sequences.</title>
        <authorList>
            <person name="Nicholson A.C."/>
            <person name="Gulvik C.A."/>
            <person name="Whitney A.M."/>
            <person name="Humrighouse B.W."/>
            <person name="Bell M."/>
            <person name="Holmes B."/>
            <person name="Steigerwalt A.G."/>
            <person name="Villarma A."/>
            <person name="Sheth M."/>
            <person name="Batra D."/>
            <person name="Pryor J."/>
            <person name="Bernardet J.-F."/>
            <person name="Hugo C."/>
            <person name="Kampfer P."/>
            <person name="Newman J."/>
            <person name="McQuiston J.R."/>
        </authorList>
    </citation>
    <scope>NUCLEOTIDE SEQUENCE [LARGE SCALE GENOMIC DNA]</scope>
    <source>
        <strain evidence="2 5">DSM 16927</strain>
    </source>
</reference>
<dbReference type="RefSeq" id="WP_076353911.1">
    <property type="nucleotide sequence ID" value="NZ_CP033926.1"/>
</dbReference>
<organism evidence="3 4">
    <name type="scientific">Chryseobacterium joostei</name>
    <dbReference type="NCBI Taxonomy" id="112234"/>
    <lineage>
        <taxon>Bacteria</taxon>
        <taxon>Pseudomonadati</taxon>
        <taxon>Bacteroidota</taxon>
        <taxon>Flavobacteriia</taxon>
        <taxon>Flavobacteriales</taxon>
        <taxon>Weeksellaceae</taxon>
        <taxon>Chryseobacterium group</taxon>
        <taxon>Chryseobacterium</taxon>
    </lineage>
</organism>
<proteinExistence type="predicted"/>
<sequence>MTSRLQGILSFLGRNFLLFFQIYAIVYVFINSYIDLWFSLNRETFFEFEKVIVINFFQAEVLFLYLLYNKIKNSKNEKIAGLKVMYSKYLEDMQSQGVNKRKAFLSMLIAILILGSLFIVLILKSPFGDFFKLVIGLNEVMIKNIEILIPCVLLAIFLYYQLKHEAKDMRSNVANRLSLIMNSFKISIPIFIILYAVRIYFSGKTEESFVPAALLAVNLSFLMVMIREKQLISQNK</sequence>
<evidence type="ECO:0000313" key="4">
    <source>
        <dbReference type="Proteomes" id="UP000186106"/>
    </source>
</evidence>
<feature type="transmembrane region" description="Helical" evidence="1">
    <location>
        <begin position="103"/>
        <end position="122"/>
    </location>
</feature>
<dbReference type="STRING" id="112234.SAMN05421768_104264"/>
<feature type="transmembrane region" description="Helical" evidence="1">
    <location>
        <begin position="142"/>
        <end position="162"/>
    </location>
</feature>
<feature type="transmembrane region" description="Helical" evidence="1">
    <location>
        <begin position="183"/>
        <end position="202"/>
    </location>
</feature>
<dbReference type="OrthoDB" id="1252364at2"/>
<feature type="transmembrane region" description="Helical" evidence="1">
    <location>
        <begin position="208"/>
        <end position="226"/>
    </location>
</feature>
<keyword evidence="1" id="KW-1133">Transmembrane helix</keyword>
<reference evidence="3 4" key="1">
    <citation type="submission" date="2017-01" db="EMBL/GenBank/DDBJ databases">
        <authorList>
            <person name="Mah S.A."/>
            <person name="Swanson W.J."/>
            <person name="Moy G.W."/>
            <person name="Vacquier V.D."/>
        </authorList>
    </citation>
    <scope>NUCLEOTIDE SEQUENCE [LARGE SCALE GENOMIC DNA]</scope>
    <source>
        <strain evidence="3 4">DSM 16927</strain>
    </source>
</reference>
<feature type="transmembrane region" description="Helical" evidence="1">
    <location>
        <begin position="50"/>
        <end position="68"/>
    </location>
</feature>
<evidence type="ECO:0000256" key="1">
    <source>
        <dbReference type="SAM" id="Phobius"/>
    </source>
</evidence>
<keyword evidence="1" id="KW-0472">Membrane</keyword>
<evidence type="ECO:0000313" key="3">
    <source>
        <dbReference type="EMBL" id="SIS35192.1"/>
    </source>
</evidence>
<protein>
    <submittedName>
        <fullName evidence="3">Uncharacterized protein</fullName>
    </submittedName>
</protein>
<evidence type="ECO:0000313" key="2">
    <source>
        <dbReference type="EMBL" id="AZB02055.1"/>
    </source>
</evidence>
<dbReference type="Proteomes" id="UP000279541">
    <property type="component" value="Chromosome"/>
</dbReference>
<name>A0A1N7IDU5_9FLAO</name>
<keyword evidence="1" id="KW-0812">Transmembrane</keyword>
<feature type="transmembrane region" description="Helical" evidence="1">
    <location>
        <begin position="12"/>
        <end position="30"/>
    </location>
</feature>
<accession>A0A1N7IDU5</accession>
<dbReference type="Proteomes" id="UP000186106">
    <property type="component" value="Unassembled WGS sequence"/>
</dbReference>
<keyword evidence="5" id="KW-1185">Reference proteome</keyword>